<protein>
    <submittedName>
        <fullName evidence="2">Uncharacterized protein</fullName>
    </submittedName>
</protein>
<name>A0A0E9UUR8_ANGAN</name>
<keyword evidence="1" id="KW-0812">Transmembrane</keyword>
<feature type="transmembrane region" description="Helical" evidence="1">
    <location>
        <begin position="6"/>
        <end position="23"/>
    </location>
</feature>
<organism evidence="2">
    <name type="scientific">Anguilla anguilla</name>
    <name type="common">European freshwater eel</name>
    <name type="synonym">Muraena anguilla</name>
    <dbReference type="NCBI Taxonomy" id="7936"/>
    <lineage>
        <taxon>Eukaryota</taxon>
        <taxon>Metazoa</taxon>
        <taxon>Chordata</taxon>
        <taxon>Craniata</taxon>
        <taxon>Vertebrata</taxon>
        <taxon>Euteleostomi</taxon>
        <taxon>Actinopterygii</taxon>
        <taxon>Neopterygii</taxon>
        <taxon>Teleostei</taxon>
        <taxon>Anguilliformes</taxon>
        <taxon>Anguillidae</taxon>
        <taxon>Anguilla</taxon>
    </lineage>
</organism>
<dbReference type="EMBL" id="GBXM01038953">
    <property type="protein sequence ID" value="JAH69624.1"/>
    <property type="molecule type" value="Transcribed_RNA"/>
</dbReference>
<sequence>MHRVQIALLMLLFMHCLMLFICLL</sequence>
<keyword evidence="1" id="KW-1133">Transmembrane helix</keyword>
<evidence type="ECO:0000313" key="2">
    <source>
        <dbReference type="EMBL" id="JAH69624.1"/>
    </source>
</evidence>
<evidence type="ECO:0000256" key="1">
    <source>
        <dbReference type="SAM" id="Phobius"/>
    </source>
</evidence>
<accession>A0A0E9UUR8</accession>
<dbReference type="AlphaFoldDB" id="A0A0E9UUR8"/>
<reference evidence="2" key="2">
    <citation type="journal article" date="2015" name="Fish Shellfish Immunol.">
        <title>Early steps in the European eel (Anguilla anguilla)-Vibrio vulnificus interaction in the gills: Role of the RtxA13 toxin.</title>
        <authorList>
            <person name="Callol A."/>
            <person name="Pajuelo D."/>
            <person name="Ebbesson L."/>
            <person name="Teles M."/>
            <person name="MacKenzie S."/>
            <person name="Amaro C."/>
        </authorList>
    </citation>
    <scope>NUCLEOTIDE SEQUENCE</scope>
</reference>
<keyword evidence="1" id="KW-0472">Membrane</keyword>
<proteinExistence type="predicted"/>
<reference evidence="2" key="1">
    <citation type="submission" date="2014-11" db="EMBL/GenBank/DDBJ databases">
        <authorList>
            <person name="Amaro Gonzalez C."/>
        </authorList>
    </citation>
    <scope>NUCLEOTIDE SEQUENCE</scope>
</reference>